<name>A0A6B3LA11_9BACT</name>
<feature type="binding site" evidence="8">
    <location>
        <position position="98"/>
    </location>
    <ligand>
        <name>Mg(2+)</name>
        <dbReference type="ChEBI" id="CHEBI:18420"/>
    </ligand>
</feature>
<keyword evidence="11" id="KW-1185">Reference proteome</keyword>
<evidence type="ECO:0000256" key="1">
    <source>
        <dbReference type="ARBA" id="ARBA00001946"/>
    </source>
</evidence>
<dbReference type="GO" id="GO:0000287">
    <property type="term" value="F:magnesium ion binding"/>
    <property type="evidence" value="ECO:0007669"/>
    <property type="project" value="UniProtKB-UniRule"/>
</dbReference>
<dbReference type="SUPFAM" id="SSF88723">
    <property type="entry name" value="PIN domain-like"/>
    <property type="match status" value="1"/>
</dbReference>
<organism evidence="10 11">
    <name type="scientific">Sulfuriroseicoccus oceanibius</name>
    <dbReference type="NCBI Taxonomy" id="2707525"/>
    <lineage>
        <taxon>Bacteria</taxon>
        <taxon>Pseudomonadati</taxon>
        <taxon>Verrucomicrobiota</taxon>
        <taxon>Verrucomicrobiia</taxon>
        <taxon>Verrucomicrobiales</taxon>
        <taxon>Verrucomicrobiaceae</taxon>
        <taxon>Sulfuriroseicoccus</taxon>
    </lineage>
</organism>
<sequence length="131" mass="14683">MNTLDSVLVDANVFIDLLRAGKDPAQTLLRRFDTTDLVTCGVVKSEVLRGVRSPVVRDKLAAFFNIMCFVDMPLSAWDETWQLAWRLDREGRVLPLTDLCIATCALRAEAAIVTNDRHFDHIPGLVVLPMD</sequence>
<evidence type="ECO:0000256" key="8">
    <source>
        <dbReference type="HAMAP-Rule" id="MF_00265"/>
    </source>
</evidence>
<gene>
    <name evidence="8" type="primary">vapC</name>
    <name evidence="10" type="ORF">G3M56_012770</name>
</gene>
<evidence type="ECO:0000256" key="4">
    <source>
        <dbReference type="ARBA" id="ARBA00022723"/>
    </source>
</evidence>
<dbReference type="InterPro" id="IPR050556">
    <property type="entry name" value="Type_II_TA_system_RNase"/>
</dbReference>
<dbReference type="GO" id="GO:0016787">
    <property type="term" value="F:hydrolase activity"/>
    <property type="evidence" value="ECO:0007669"/>
    <property type="project" value="UniProtKB-KW"/>
</dbReference>
<dbReference type="PANTHER" id="PTHR33653">
    <property type="entry name" value="RIBONUCLEASE VAPC2"/>
    <property type="match status" value="1"/>
</dbReference>
<keyword evidence="5 8" id="KW-0378">Hydrolase</keyword>
<evidence type="ECO:0000313" key="11">
    <source>
        <dbReference type="Proteomes" id="UP000475117"/>
    </source>
</evidence>
<comment type="cofactor">
    <cofactor evidence="1 8">
        <name>Mg(2+)</name>
        <dbReference type="ChEBI" id="CHEBI:18420"/>
    </cofactor>
</comment>
<proteinExistence type="inferred from homology"/>
<feature type="domain" description="PIN" evidence="9">
    <location>
        <begin position="7"/>
        <end position="124"/>
    </location>
</feature>
<evidence type="ECO:0000313" key="10">
    <source>
        <dbReference type="EMBL" id="QQL44736.1"/>
    </source>
</evidence>
<keyword evidence="4 8" id="KW-0479">Metal-binding</keyword>
<keyword evidence="3 8" id="KW-0540">Nuclease</keyword>
<dbReference type="HAMAP" id="MF_00265">
    <property type="entry name" value="VapC_Nob1"/>
    <property type="match status" value="1"/>
</dbReference>
<dbReference type="Proteomes" id="UP000475117">
    <property type="component" value="Chromosome"/>
</dbReference>
<keyword evidence="6 8" id="KW-0460">Magnesium</keyword>
<dbReference type="EMBL" id="CP066776">
    <property type="protein sequence ID" value="QQL44736.1"/>
    <property type="molecule type" value="Genomic_DNA"/>
</dbReference>
<dbReference type="AlphaFoldDB" id="A0A6B3LA11"/>
<dbReference type="GO" id="GO:0090729">
    <property type="term" value="F:toxin activity"/>
    <property type="evidence" value="ECO:0007669"/>
    <property type="project" value="UniProtKB-KW"/>
</dbReference>
<protein>
    <recommendedName>
        <fullName evidence="8">Ribonuclease VapC</fullName>
        <shortName evidence="8">RNase VapC</shortName>
        <ecNumber evidence="8">3.1.-.-</ecNumber>
    </recommendedName>
    <alternativeName>
        <fullName evidence="8">Toxin VapC</fullName>
    </alternativeName>
</protein>
<evidence type="ECO:0000256" key="3">
    <source>
        <dbReference type="ARBA" id="ARBA00022722"/>
    </source>
</evidence>
<keyword evidence="2 8" id="KW-1277">Toxin-antitoxin system</keyword>
<evidence type="ECO:0000256" key="6">
    <source>
        <dbReference type="ARBA" id="ARBA00022842"/>
    </source>
</evidence>
<feature type="binding site" evidence="8">
    <location>
        <position position="10"/>
    </location>
    <ligand>
        <name>Mg(2+)</name>
        <dbReference type="ChEBI" id="CHEBI:18420"/>
    </ligand>
</feature>
<dbReference type="InterPro" id="IPR022907">
    <property type="entry name" value="VapC_family"/>
</dbReference>
<dbReference type="Gene3D" id="3.40.50.1010">
    <property type="entry name" value="5'-nuclease"/>
    <property type="match status" value="1"/>
</dbReference>
<evidence type="ECO:0000256" key="7">
    <source>
        <dbReference type="ARBA" id="ARBA00038093"/>
    </source>
</evidence>
<dbReference type="EC" id="3.1.-.-" evidence="8"/>
<dbReference type="KEGG" id="soa:G3M56_012770"/>
<dbReference type="InterPro" id="IPR002716">
    <property type="entry name" value="PIN_dom"/>
</dbReference>
<dbReference type="InterPro" id="IPR029060">
    <property type="entry name" value="PIN-like_dom_sf"/>
</dbReference>
<dbReference type="PANTHER" id="PTHR33653:SF1">
    <property type="entry name" value="RIBONUCLEASE VAPC2"/>
    <property type="match status" value="1"/>
</dbReference>
<dbReference type="Pfam" id="PF01850">
    <property type="entry name" value="PIN"/>
    <property type="match status" value="1"/>
</dbReference>
<comment type="similarity">
    <text evidence="7 8">Belongs to the PINc/VapC protein family.</text>
</comment>
<keyword evidence="8" id="KW-0800">Toxin</keyword>
<comment type="function">
    <text evidence="8">Toxic component of a toxin-antitoxin (TA) system. An RNase.</text>
</comment>
<dbReference type="RefSeq" id="WP_164365137.1">
    <property type="nucleotide sequence ID" value="NZ_CP066776.1"/>
</dbReference>
<accession>A0A6B3LA11</accession>
<evidence type="ECO:0000256" key="2">
    <source>
        <dbReference type="ARBA" id="ARBA00022649"/>
    </source>
</evidence>
<dbReference type="GO" id="GO:0004540">
    <property type="term" value="F:RNA nuclease activity"/>
    <property type="evidence" value="ECO:0007669"/>
    <property type="project" value="InterPro"/>
</dbReference>
<reference evidence="10 11" key="1">
    <citation type="submission" date="2020-12" db="EMBL/GenBank/DDBJ databases">
        <title>Sulforoseuscoccus oceanibium gen. nov., sp. nov., a representative of the phylum Verrucomicrobia with special cytoplasmic membrane, and proposal of Sulforoseuscoccusaceae fam. nov.</title>
        <authorList>
            <person name="Xi F."/>
        </authorList>
    </citation>
    <scope>NUCLEOTIDE SEQUENCE [LARGE SCALE GENOMIC DNA]</scope>
    <source>
        <strain evidence="10 11">T37</strain>
    </source>
</reference>
<evidence type="ECO:0000256" key="5">
    <source>
        <dbReference type="ARBA" id="ARBA00022801"/>
    </source>
</evidence>
<evidence type="ECO:0000259" key="9">
    <source>
        <dbReference type="Pfam" id="PF01850"/>
    </source>
</evidence>